<dbReference type="AlphaFoldDB" id="A0A445CB22"/>
<sequence>MHALGFSLSRIYITNNLGRESLIMRRMRASHTKRESAGRWTEETGETEERWLHEDLPPPWTAVVYASSSLEATGYPMDWDTYMLLLSAYCRRRMQRIANALLKQMTRVHLDNELANDTIDKHFHCLETSDSLGKSNLVVTLVQILKDEDQIFPLVYEFNSSIHFFCMARMMEDALKVYRRMVEMNIQPTINTFAYLLCGYSSLGMYCKITILWGEIKRFMKGCGFPANRDLYELLRINFFRDGY</sequence>
<keyword evidence="5" id="KW-1185">Reference proteome</keyword>
<dbReference type="PANTHER" id="PTHR46598">
    <property type="entry name" value="BNAC05G43320D PROTEIN"/>
    <property type="match status" value="1"/>
</dbReference>
<feature type="repeat" description="PPR" evidence="3">
    <location>
        <begin position="154"/>
        <end position="188"/>
    </location>
</feature>
<dbReference type="PANTHER" id="PTHR46598:SF3">
    <property type="entry name" value="OS07G0495300 PROTEIN"/>
    <property type="match status" value="1"/>
</dbReference>
<comment type="similarity">
    <text evidence="1">Belongs to the PPR family. P subfamily.</text>
</comment>
<dbReference type="InterPro" id="IPR002885">
    <property type="entry name" value="PPR_rpt"/>
</dbReference>
<gene>
    <name evidence="4" type="ORF">Ahy_A07g034108</name>
</gene>
<protein>
    <recommendedName>
        <fullName evidence="6">Pentatricopeptide repeat-containing protein</fullName>
    </recommendedName>
</protein>
<name>A0A445CB22_ARAHY</name>
<dbReference type="EMBL" id="SDMP01000007">
    <property type="protein sequence ID" value="RYR48109.1"/>
    <property type="molecule type" value="Genomic_DNA"/>
</dbReference>
<reference evidence="4 5" key="1">
    <citation type="submission" date="2019-01" db="EMBL/GenBank/DDBJ databases">
        <title>Sequencing of cultivated peanut Arachis hypogaea provides insights into genome evolution and oil improvement.</title>
        <authorList>
            <person name="Chen X."/>
        </authorList>
    </citation>
    <scope>NUCLEOTIDE SEQUENCE [LARGE SCALE GENOMIC DNA]</scope>
    <source>
        <strain evidence="5">cv. Fuhuasheng</strain>
        <tissue evidence="4">Leaves</tissue>
    </source>
</reference>
<evidence type="ECO:0000313" key="5">
    <source>
        <dbReference type="Proteomes" id="UP000289738"/>
    </source>
</evidence>
<evidence type="ECO:0000256" key="1">
    <source>
        <dbReference type="ARBA" id="ARBA00007626"/>
    </source>
</evidence>
<dbReference type="Gene3D" id="1.25.40.10">
    <property type="entry name" value="Tetratricopeptide repeat domain"/>
    <property type="match status" value="1"/>
</dbReference>
<keyword evidence="2" id="KW-0677">Repeat</keyword>
<dbReference type="STRING" id="3818.A0A445CB22"/>
<dbReference type="NCBIfam" id="TIGR00756">
    <property type="entry name" value="PPR"/>
    <property type="match status" value="1"/>
</dbReference>
<dbReference type="Proteomes" id="UP000289738">
    <property type="component" value="Chromosome A07"/>
</dbReference>
<dbReference type="Pfam" id="PF13041">
    <property type="entry name" value="PPR_2"/>
    <property type="match status" value="1"/>
</dbReference>
<organism evidence="4 5">
    <name type="scientific">Arachis hypogaea</name>
    <name type="common">Peanut</name>
    <dbReference type="NCBI Taxonomy" id="3818"/>
    <lineage>
        <taxon>Eukaryota</taxon>
        <taxon>Viridiplantae</taxon>
        <taxon>Streptophyta</taxon>
        <taxon>Embryophyta</taxon>
        <taxon>Tracheophyta</taxon>
        <taxon>Spermatophyta</taxon>
        <taxon>Magnoliopsida</taxon>
        <taxon>eudicotyledons</taxon>
        <taxon>Gunneridae</taxon>
        <taxon>Pentapetalae</taxon>
        <taxon>rosids</taxon>
        <taxon>fabids</taxon>
        <taxon>Fabales</taxon>
        <taxon>Fabaceae</taxon>
        <taxon>Papilionoideae</taxon>
        <taxon>50 kb inversion clade</taxon>
        <taxon>dalbergioids sensu lato</taxon>
        <taxon>Dalbergieae</taxon>
        <taxon>Pterocarpus clade</taxon>
        <taxon>Arachis</taxon>
    </lineage>
</organism>
<evidence type="ECO:0000256" key="3">
    <source>
        <dbReference type="PROSITE-ProRule" id="PRU00708"/>
    </source>
</evidence>
<dbReference type="PROSITE" id="PS51375">
    <property type="entry name" value="PPR"/>
    <property type="match status" value="1"/>
</dbReference>
<dbReference type="InterPro" id="IPR011990">
    <property type="entry name" value="TPR-like_helical_dom_sf"/>
</dbReference>
<accession>A0A445CB22</accession>
<evidence type="ECO:0000313" key="4">
    <source>
        <dbReference type="EMBL" id="RYR48109.1"/>
    </source>
</evidence>
<comment type="caution">
    <text evidence="4">The sequence shown here is derived from an EMBL/GenBank/DDBJ whole genome shotgun (WGS) entry which is preliminary data.</text>
</comment>
<evidence type="ECO:0008006" key="6">
    <source>
        <dbReference type="Google" id="ProtNLM"/>
    </source>
</evidence>
<evidence type="ECO:0000256" key="2">
    <source>
        <dbReference type="ARBA" id="ARBA00022737"/>
    </source>
</evidence>
<proteinExistence type="inferred from homology"/>